<dbReference type="PANTHER" id="PTHR43639:SF1">
    <property type="entry name" value="SHORT-CHAIN DEHYDROGENASE_REDUCTASE FAMILY PROTEIN"/>
    <property type="match status" value="1"/>
</dbReference>
<protein>
    <recommendedName>
        <fullName evidence="4">Pteridine reductase</fullName>
    </recommendedName>
</protein>
<sequence>MNDHINKWVLITGGAKRIGATIARTLHAQKMNLVIHFNTSSDDANELCSELNLIRDDSAIAIGANLTNQNEVESLITKVIEKTGQLDVLINNASSFYPTPIEDITLDDWDNLVGTNLKAPLFLCKYAALHLKESKGCIINMVDIHASKPLKNHPIYGPAKSGLIMLTRSLAKDMAPAVRVNGIAPGMILWPENEPSEEIKQKVVDQIPLKRSGEPNDIAQTVLFLIEHADYITGQIIAVDGGRGI</sequence>
<feature type="non-terminal residue" evidence="3">
    <location>
        <position position="245"/>
    </location>
</feature>
<evidence type="ECO:0000256" key="1">
    <source>
        <dbReference type="ARBA" id="ARBA00006484"/>
    </source>
</evidence>
<keyword evidence="2" id="KW-0560">Oxidoreductase</keyword>
<evidence type="ECO:0000313" key="3">
    <source>
        <dbReference type="EMBL" id="SVA73945.1"/>
    </source>
</evidence>
<evidence type="ECO:0000256" key="2">
    <source>
        <dbReference type="ARBA" id="ARBA00023002"/>
    </source>
</evidence>
<organism evidence="3">
    <name type="scientific">marine metagenome</name>
    <dbReference type="NCBI Taxonomy" id="408172"/>
    <lineage>
        <taxon>unclassified sequences</taxon>
        <taxon>metagenomes</taxon>
        <taxon>ecological metagenomes</taxon>
    </lineage>
</organism>
<dbReference type="GO" id="GO:0016491">
    <property type="term" value="F:oxidoreductase activity"/>
    <property type="evidence" value="ECO:0007669"/>
    <property type="project" value="UniProtKB-KW"/>
</dbReference>
<gene>
    <name evidence="3" type="ORF">METZ01_LOCUS126799</name>
</gene>
<dbReference type="EMBL" id="UINC01017749">
    <property type="protein sequence ID" value="SVA73945.1"/>
    <property type="molecule type" value="Genomic_DNA"/>
</dbReference>
<dbReference type="AlphaFoldDB" id="A0A381YAB9"/>
<evidence type="ECO:0008006" key="4">
    <source>
        <dbReference type="Google" id="ProtNLM"/>
    </source>
</evidence>
<dbReference type="PRINTS" id="PR00081">
    <property type="entry name" value="GDHRDH"/>
</dbReference>
<accession>A0A381YAB9</accession>
<feature type="non-terminal residue" evidence="3">
    <location>
        <position position="1"/>
    </location>
</feature>
<dbReference type="PRINTS" id="PR00080">
    <property type="entry name" value="SDRFAMILY"/>
</dbReference>
<reference evidence="3" key="1">
    <citation type="submission" date="2018-05" db="EMBL/GenBank/DDBJ databases">
        <authorList>
            <person name="Lanie J.A."/>
            <person name="Ng W.-L."/>
            <person name="Kazmierczak K.M."/>
            <person name="Andrzejewski T.M."/>
            <person name="Davidsen T.M."/>
            <person name="Wayne K.J."/>
            <person name="Tettelin H."/>
            <person name="Glass J.I."/>
            <person name="Rusch D."/>
            <person name="Podicherti R."/>
            <person name="Tsui H.-C.T."/>
            <person name="Winkler M.E."/>
        </authorList>
    </citation>
    <scope>NUCLEOTIDE SEQUENCE</scope>
</reference>
<dbReference type="SUPFAM" id="SSF51735">
    <property type="entry name" value="NAD(P)-binding Rossmann-fold domains"/>
    <property type="match status" value="1"/>
</dbReference>
<dbReference type="FunFam" id="3.40.50.720:FF:000084">
    <property type="entry name" value="Short-chain dehydrogenase reductase"/>
    <property type="match status" value="1"/>
</dbReference>
<dbReference type="InterPro" id="IPR002347">
    <property type="entry name" value="SDR_fam"/>
</dbReference>
<dbReference type="Pfam" id="PF13561">
    <property type="entry name" value="adh_short_C2"/>
    <property type="match status" value="1"/>
</dbReference>
<proteinExistence type="inferred from homology"/>
<dbReference type="Gene3D" id="3.40.50.720">
    <property type="entry name" value="NAD(P)-binding Rossmann-like Domain"/>
    <property type="match status" value="1"/>
</dbReference>
<dbReference type="NCBIfam" id="NF006598">
    <property type="entry name" value="PRK09135.1"/>
    <property type="match status" value="1"/>
</dbReference>
<name>A0A381YAB9_9ZZZZ</name>
<comment type="similarity">
    <text evidence="1">Belongs to the short-chain dehydrogenases/reductases (SDR) family.</text>
</comment>
<dbReference type="PANTHER" id="PTHR43639">
    <property type="entry name" value="OXIDOREDUCTASE, SHORT-CHAIN DEHYDROGENASE/REDUCTASE FAMILY (AFU_ORTHOLOGUE AFUA_5G02870)"/>
    <property type="match status" value="1"/>
</dbReference>
<dbReference type="InterPro" id="IPR036291">
    <property type="entry name" value="NAD(P)-bd_dom_sf"/>
</dbReference>